<dbReference type="Gene3D" id="1.25.40.10">
    <property type="entry name" value="Tetratricopeptide repeat domain"/>
    <property type="match status" value="1"/>
</dbReference>
<dbReference type="AlphaFoldDB" id="A0A2N0DF83"/>
<organism evidence="2 4">
    <name type="scientific">Rhizobium sullae</name>
    <name type="common">Rhizobium hedysari</name>
    <dbReference type="NCBI Taxonomy" id="50338"/>
    <lineage>
        <taxon>Bacteria</taxon>
        <taxon>Pseudomonadati</taxon>
        <taxon>Pseudomonadota</taxon>
        <taxon>Alphaproteobacteria</taxon>
        <taxon>Hyphomicrobiales</taxon>
        <taxon>Rhizobiaceae</taxon>
        <taxon>Rhizobium/Agrobacterium group</taxon>
        <taxon>Rhizobium</taxon>
    </lineage>
</organism>
<dbReference type="GO" id="GO:0004016">
    <property type="term" value="F:adenylate cyclase activity"/>
    <property type="evidence" value="ECO:0007669"/>
    <property type="project" value="UniProtKB-ARBA"/>
</dbReference>
<feature type="domain" description="Guanylate cyclase" evidence="1">
    <location>
        <begin position="12"/>
        <end position="127"/>
    </location>
</feature>
<dbReference type="InterPro" id="IPR029787">
    <property type="entry name" value="Nucleotide_cyclase"/>
</dbReference>
<dbReference type="RefSeq" id="WP_027511554.1">
    <property type="nucleotide sequence ID" value="NZ_CP104144.1"/>
</dbReference>
<name>A0A2N0DF83_RHISU</name>
<dbReference type="InterPro" id="IPR001054">
    <property type="entry name" value="A/G_cyclase"/>
</dbReference>
<proteinExistence type="predicted"/>
<dbReference type="Proteomes" id="UP001060123">
    <property type="component" value="Plasmid pWSM1592_1"/>
</dbReference>
<keyword evidence="3" id="KW-0614">Plasmid</keyword>
<dbReference type="InterPro" id="IPR011990">
    <property type="entry name" value="TPR-like_helical_dom_sf"/>
</dbReference>
<dbReference type="CDD" id="cd07302">
    <property type="entry name" value="CHD"/>
    <property type="match status" value="1"/>
</dbReference>
<dbReference type="EMBL" id="PIQN01000003">
    <property type="protein sequence ID" value="PKA44758.1"/>
    <property type="molecule type" value="Genomic_DNA"/>
</dbReference>
<reference evidence="3" key="3">
    <citation type="submission" date="2022-09" db="EMBL/GenBank/DDBJ databases">
        <title>Australian commercial rhizobial inoculants.</title>
        <authorList>
            <person name="Kohlmeier M.G."/>
            <person name="O'Hara G.W."/>
            <person name="Colombi E."/>
            <person name="Ramsay J.P."/>
            <person name="Terpolilli J."/>
        </authorList>
    </citation>
    <scope>NUCLEOTIDE SEQUENCE</scope>
    <source>
        <strain evidence="3">WSM1592</strain>
        <plasmid evidence="3">pWSM1592_1</plasmid>
    </source>
</reference>
<dbReference type="PANTHER" id="PTHR43081">
    <property type="entry name" value="ADENYLATE CYCLASE, TERMINAL-DIFFERENTIATION SPECIFIC-RELATED"/>
    <property type="match status" value="1"/>
</dbReference>
<sequence>MTDEHIQRRLAAVMAADVVGYSRLMETDEAGTLAALKSRRKQVLQPLVARHHGRVFKVTGDGVMVEFASAVNALQCAVDVQHAMAAANAALPEKLRIVLRIGVNLGDVMVEGSDLYGDGVNIAARLETTAEPGGILISGTIYDHVRNKIEVGFEDLGAQAVKNIALPVRIYRVSGTPPVVISTFKTIADKPSIAVLPFTNMSSDPEQEYFADGLAEDLITDLSKVPGLLVIARNSTFAYKGRSVDVRSVARDLRVRYVLEGSVRREKARVRINAQLIDATDSSHLWADRFDRDLADVFLLQDEVVHTIVSALSGVLPGAVTFSTRRTASLEAYDLFVRGRVLVIQSPESNRAAPPLLERAIELDPGFADAHAWLSMSHHFAWAYWLDAPERHHSLALAAARRAVSLDPENAVAHAILGDVLIYDGKPDEGAAELAMALRINPNHADAWAFLGQLKAFEGEAIEGIGHLRHAIRLNPHPPGWYYWLLGLAQYAAGQYADAVETLRHEATHRLGSQRILAASLARLGHMEEAKEEAREFLALNPSFSIQHWASTQPFRHQADRQHFIDGYEDAGLPR</sequence>
<evidence type="ECO:0000313" key="2">
    <source>
        <dbReference type="EMBL" id="PKA44758.1"/>
    </source>
</evidence>
<gene>
    <name evidence="2" type="ORF">CWR43_02645</name>
    <name evidence="3" type="ORF">N2599_34035</name>
</gene>
<dbReference type="InterPro" id="IPR050697">
    <property type="entry name" value="Adenylyl/Guanylyl_Cyclase_3/4"/>
</dbReference>
<dbReference type="SUPFAM" id="SSF48452">
    <property type="entry name" value="TPR-like"/>
    <property type="match status" value="1"/>
</dbReference>
<dbReference type="Gene3D" id="3.40.50.10070">
    <property type="entry name" value="TolB, N-terminal domain"/>
    <property type="match status" value="1"/>
</dbReference>
<dbReference type="STRING" id="1041146.GCA_000427985_02171"/>
<reference evidence="2 4" key="1">
    <citation type="submission" date="2017-11" db="EMBL/GenBank/DDBJ databases">
        <authorList>
            <person name="Han C.G."/>
        </authorList>
    </citation>
    <scope>NUCLEOTIDE SEQUENCE [LARGE SCALE GENOMIC DNA]</scope>
    <source>
        <strain evidence="2 4">HCNT1</strain>
    </source>
</reference>
<accession>A0A2N0DF83</accession>
<dbReference type="SUPFAM" id="SSF55073">
    <property type="entry name" value="Nucleotide cyclase"/>
    <property type="match status" value="1"/>
</dbReference>
<geneLocation type="plasmid" evidence="3 5">
    <name>pWSM1592_1</name>
</geneLocation>
<dbReference type="Pfam" id="PF14559">
    <property type="entry name" value="TPR_19"/>
    <property type="match status" value="1"/>
</dbReference>
<dbReference type="EMBL" id="CP104144">
    <property type="protein sequence ID" value="UWU17729.1"/>
    <property type="molecule type" value="Genomic_DNA"/>
</dbReference>
<dbReference type="Proteomes" id="UP000232164">
    <property type="component" value="Unassembled WGS sequence"/>
</dbReference>
<protein>
    <submittedName>
        <fullName evidence="2">Adenylate/guanylate cyclase domain-containing protein</fullName>
    </submittedName>
</protein>
<dbReference type="Pfam" id="PF00211">
    <property type="entry name" value="Guanylate_cyc"/>
    <property type="match status" value="1"/>
</dbReference>
<dbReference type="GO" id="GO:0006171">
    <property type="term" value="P:cAMP biosynthetic process"/>
    <property type="evidence" value="ECO:0007669"/>
    <property type="project" value="TreeGrafter"/>
</dbReference>
<reference evidence="2 4" key="2">
    <citation type="submission" date="2017-12" db="EMBL/GenBank/DDBJ databases">
        <title>Genome sequence of Rhizobium sullae HCNT1 isolated from Sulla coronaria nodules and featuring peculiar denitrification phenotypes.</title>
        <authorList>
            <person name="De Diego-Diaz B."/>
            <person name="Treu L."/>
            <person name="Campanaro S."/>
            <person name="Da Silva Duarte V."/>
            <person name="Basaglia M."/>
            <person name="Favaro L."/>
            <person name="Casella S."/>
            <person name="Squartini A."/>
        </authorList>
    </citation>
    <scope>NUCLEOTIDE SEQUENCE [LARGE SCALE GENOMIC DNA]</scope>
    <source>
        <strain evidence="2 4">HCNT1</strain>
    </source>
</reference>
<evidence type="ECO:0000313" key="4">
    <source>
        <dbReference type="Proteomes" id="UP000232164"/>
    </source>
</evidence>
<evidence type="ECO:0000313" key="5">
    <source>
        <dbReference type="Proteomes" id="UP001060123"/>
    </source>
</evidence>
<evidence type="ECO:0000259" key="1">
    <source>
        <dbReference type="PROSITE" id="PS50125"/>
    </source>
</evidence>
<evidence type="ECO:0000313" key="3">
    <source>
        <dbReference type="EMBL" id="UWU17729.1"/>
    </source>
</evidence>
<dbReference type="PROSITE" id="PS50125">
    <property type="entry name" value="GUANYLATE_CYCLASE_2"/>
    <property type="match status" value="1"/>
</dbReference>
<keyword evidence="5" id="KW-1185">Reference proteome</keyword>
<dbReference type="Gene3D" id="3.30.70.1230">
    <property type="entry name" value="Nucleotide cyclase"/>
    <property type="match status" value="1"/>
</dbReference>
<dbReference type="PANTHER" id="PTHR43081:SF19">
    <property type="entry name" value="PH-SENSITIVE ADENYLATE CYCLASE RV1264"/>
    <property type="match status" value="1"/>
</dbReference>
<dbReference type="GO" id="GO:0035556">
    <property type="term" value="P:intracellular signal transduction"/>
    <property type="evidence" value="ECO:0007669"/>
    <property type="project" value="InterPro"/>
</dbReference>